<evidence type="ECO:0000259" key="9">
    <source>
        <dbReference type="Pfam" id="PF00117"/>
    </source>
</evidence>
<sequence length="192" mass="21910">MLLIIDNYDSFTYNLYQYFLELKVEVVVRKNDSIDIQWISKLSPSHIVISPGPCSPEKTGISRRVIMNFSGKIPILGVCIGHQAIGQVFGASIVKAKKPIHGKSSKIYHREQGVLKGIERSFMVARYHSLVIDLKSLPSILEVTSWTRDEFGDIDEIMGIRHKRFPTEGIQYHPESILTENGYKILQNFINY</sequence>
<dbReference type="FunFam" id="3.40.50.880:FF:000003">
    <property type="entry name" value="Anthranilate synthase component II"/>
    <property type="match status" value="1"/>
</dbReference>
<evidence type="ECO:0000256" key="5">
    <source>
        <dbReference type="ARBA" id="ARBA00062013"/>
    </source>
</evidence>
<organism evidence="10 11">
    <name type="scientific">Candidatus Riesia pediculischaeffi</name>
    <dbReference type="NCBI Taxonomy" id="428411"/>
    <lineage>
        <taxon>Bacteria</taxon>
        <taxon>Pseudomonadati</taxon>
        <taxon>Pseudomonadota</taxon>
        <taxon>Gammaproteobacteria</taxon>
        <taxon>Enterobacterales</taxon>
        <taxon>Enterobacteriaceae</taxon>
        <taxon>Candidatus Riesia</taxon>
    </lineage>
</organism>
<dbReference type="PROSITE" id="PS51273">
    <property type="entry name" value="GATASE_TYPE_1"/>
    <property type="match status" value="1"/>
</dbReference>
<evidence type="ECO:0000313" key="11">
    <source>
        <dbReference type="Proteomes" id="UP000242793"/>
    </source>
</evidence>
<feature type="domain" description="Glutamine amidotransferase" evidence="9">
    <location>
        <begin position="3"/>
        <end position="190"/>
    </location>
</feature>
<comment type="subunit">
    <text evidence="5">Monomer. Heterodimer consisting of two non-identical subunits: a glutamine amidotransferase subunit (PabA) and a aminodeoxychorismate synthase subunit (PabB).</text>
</comment>
<keyword evidence="11" id="KW-1185">Reference proteome</keyword>
<keyword evidence="3" id="KW-0315">Glutamine amidotransferase</keyword>
<dbReference type="SUPFAM" id="SSF52317">
    <property type="entry name" value="Class I glutamine amidotransferase-like"/>
    <property type="match status" value="1"/>
</dbReference>
<evidence type="ECO:0000256" key="6">
    <source>
        <dbReference type="ARBA" id="ARBA00070460"/>
    </source>
</evidence>
<evidence type="ECO:0000256" key="1">
    <source>
        <dbReference type="ARBA" id="ARBA00005009"/>
    </source>
</evidence>
<dbReference type="AlphaFoldDB" id="A0A1V0HKV9"/>
<keyword evidence="2" id="KW-0289">Folate biosynthesis</keyword>
<keyword evidence="10" id="KW-0456">Lyase</keyword>
<evidence type="ECO:0000256" key="2">
    <source>
        <dbReference type="ARBA" id="ARBA00022909"/>
    </source>
</evidence>
<dbReference type="GO" id="GO:0046654">
    <property type="term" value="P:tetrahydrofolate biosynthetic process"/>
    <property type="evidence" value="ECO:0007669"/>
    <property type="project" value="TreeGrafter"/>
</dbReference>
<dbReference type="Gene3D" id="3.40.50.880">
    <property type="match status" value="1"/>
</dbReference>
<protein>
    <recommendedName>
        <fullName evidence="6">Aminodeoxychorismate synthase component 2</fullName>
    </recommendedName>
    <alternativeName>
        <fullName evidence="8">4-amino-4-deoxychorismate synthase component 2</fullName>
    </alternativeName>
    <alternativeName>
        <fullName evidence="7">Aminodeoxychorismate synthase, glutamine amidotransferase component</fullName>
    </alternativeName>
</protein>
<dbReference type="InterPro" id="IPR017926">
    <property type="entry name" value="GATASE"/>
</dbReference>
<dbReference type="PRINTS" id="PR00099">
    <property type="entry name" value="CPSGATASE"/>
</dbReference>
<accession>A0A1V0HKV9</accession>
<dbReference type="InterPro" id="IPR029062">
    <property type="entry name" value="Class_I_gatase-like"/>
</dbReference>
<dbReference type="KEGG" id="rped:AOQ87_02335"/>
<evidence type="ECO:0000256" key="7">
    <source>
        <dbReference type="ARBA" id="ARBA00075800"/>
    </source>
</evidence>
<dbReference type="STRING" id="428411.AOQ87_02335"/>
<dbReference type="GO" id="GO:0000162">
    <property type="term" value="P:L-tryptophan biosynthetic process"/>
    <property type="evidence" value="ECO:0007669"/>
    <property type="project" value="TreeGrafter"/>
</dbReference>
<dbReference type="Proteomes" id="UP000242793">
    <property type="component" value="Chromosome"/>
</dbReference>
<comment type="function">
    <text evidence="4">Part of a heterodimeric complex that catalyzes the two-step biosynthesis of 4-amino-4-deoxychorismate (ADC), a precursor of p-aminobenzoate (PABA) and tetrahydrofolate. In the first step, a glutamine amidotransferase (PabA) generates ammonia as a substrate that, along with chorismate, is used in the second step, catalyzed by aminodeoxychorismate synthase (PabB) to produce ADC. PabA converts glutamine into glutamate only in the presence of stoichiometric amounts of PabB.</text>
</comment>
<dbReference type="InterPro" id="IPR006221">
    <property type="entry name" value="TrpG/PapA_dom"/>
</dbReference>
<dbReference type="PRINTS" id="PR00096">
    <property type="entry name" value="GATASE"/>
</dbReference>
<gene>
    <name evidence="10" type="ORF">AOQ87_02335</name>
</gene>
<dbReference type="RefSeq" id="WP_039719790.1">
    <property type="nucleotide sequence ID" value="NZ_CP012839.1"/>
</dbReference>
<dbReference type="PANTHER" id="PTHR43418">
    <property type="entry name" value="MULTIFUNCTIONAL TRYPTOPHAN BIOSYNTHESIS PROTEIN-RELATED"/>
    <property type="match status" value="1"/>
</dbReference>
<dbReference type="PRINTS" id="PR00097">
    <property type="entry name" value="ANTSNTHASEII"/>
</dbReference>
<evidence type="ECO:0000256" key="4">
    <source>
        <dbReference type="ARBA" id="ARBA00053037"/>
    </source>
</evidence>
<evidence type="ECO:0000313" key="10">
    <source>
        <dbReference type="EMBL" id="ARC53468.1"/>
    </source>
</evidence>
<dbReference type="GO" id="GO:0046820">
    <property type="term" value="F:4-amino-4-deoxychorismate synthase activity"/>
    <property type="evidence" value="ECO:0007669"/>
    <property type="project" value="TreeGrafter"/>
</dbReference>
<dbReference type="GO" id="GO:0005829">
    <property type="term" value="C:cytosol"/>
    <property type="evidence" value="ECO:0007669"/>
    <property type="project" value="TreeGrafter"/>
</dbReference>
<dbReference type="GO" id="GO:0004049">
    <property type="term" value="F:anthranilate synthase activity"/>
    <property type="evidence" value="ECO:0007669"/>
    <property type="project" value="TreeGrafter"/>
</dbReference>
<dbReference type="CDD" id="cd01743">
    <property type="entry name" value="GATase1_Anthranilate_Synthase"/>
    <property type="match status" value="1"/>
</dbReference>
<dbReference type="GO" id="GO:0046656">
    <property type="term" value="P:folic acid biosynthetic process"/>
    <property type="evidence" value="ECO:0007669"/>
    <property type="project" value="UniProtKB-KW"/>
</dbReference>
<dbReference type="PANTHER" id="PTHR43418:SF4">
    <property type="entry name" value="MULTIFUNCTIONAL TRYPTOPHAN BIOSYNTHESIS PROTEIN"/>
    <property type="match status" value="1"/>
</dbReference>
<dbReference type="EMBL" id="CP012839">
    <property type="protein sequence ID" value="ARC53468.1"/>
    <property type="molecule type" value="Genomic_DNA"/>
</dbReference>
<evidence type="ECO:0000256" key="8">
    <source>
        <dbReference type="ARBA" id="ARBA00078909"/>
    </source>
</evidence>
<evidence type="ECO:0000256" key="3">
    <source>
        <dbReference type="ARBA" id="ARBA00022962"/>
    </source>
</evidence>
<comment type="pathway">
    <text evidence="1">Cofactor biosynthesis; tetrahydrofolate biosynthesis; 4-aminobenzoate from chorismate: step 1/2.</text>
</comment>
<proteinExistence type="predicted"/>
<reference evidence="10 11" key="1">
    <citation type="submission" date="2015-10" db="EMBL/GenBank/DDBJ databases">
        <title>Survey of human and primate louse endosymbionts.</title>
        <authorList>
            <person name="Boyd B.M."/>
        </authorList>
    </citation>
    <scope>NUCLEOTIDE SEQUENCE [LARGE SCALE GENOMIC DNA]</scope>
    <source>
        <strain evidence="10 11">PTSK</strain>
    </source>
</reference>
<name>A0A1V0HKV9_9ENTR</name>
<dbReference type="NCBIfam" id="TIGR00566">
    <property type="entry name" value="trpG_papA"/>
    <property type="match status" value="1"/>
</dbReference>
<dbReference type="Pfam" id="PF00117">
    <property type="entry name" value="GATase"/>
    <property type="match status" value="1"/>
</dbReference>
<dbReference type="InterPro" id="IPR050472">
    <property type="entry name" value="Anth_synth/Amidotransfase"/>
</dbReference>